<dbReference type="EMBL" id="JAJAGQ010000020">
    <property type="protein sequence ID" value="KAJ8532781.1"/>
    <property type="molecule type" value="Genomic_DNA"/>
</dbReference>
<dbReference type="Pfam" id="PF25071">
    <property type="entry name" value="DUF7795"/>
    <property type="match status" value="1"/>
</dbReference>
<dbReference type="Proteomes" id="UP001152561">
    <property type="component" value="Unassembled WGS sequence"/>
</dbReference>
<reference evidence="3" key="1">
    <citation type="journal article" date="2023" name="Proc. Natl. Acad. Sci. U.S.A.">
        <title>Genomic and structural basis for evolution of tropane alkaloid biosynthesis.</title>
        <authorList>
            <person name="Wanga Y.-J."/>
            <person name="Taina T."/>
            <person name="Yua J.-Y."/>
            <person name="Lia J."/>
            <person name="Xua B."/>
            <person name="Chenc J."/>
            <person name="D'Auriad J.C."/>
            <person name="Huanga J.-P."/>
            <person name="Huanga S.-X."/>
        </authorList>
    </citation>
    <scope>NUCLEOTIDE SEQUENCE [LARGE SCALE GENOMIC DNA]</scope>
    <source>
        <strain evidence="3">cv. KIB-2019</strain>
    </source>
</reference>
<evidence type="ECO:0000313" key="2">
    <source>
        <dbReference type="EMBL" id="KAJ8532781.1"/>
    </source>
</evidence>
<dbReference type="InterPro" id="IPR056697">
    <property type="entry name" value="DUF7795"/>
</dbReference>
<accession>A0A9Q1LDM6</accession>
<comment type="caution">
    <text evidence="2">The sequence shown here is derived from an EMBL/GenBank/DDBJ whole genome shotgun (WGS) entry which is preliminary data.</text>
</comment>
<dbReference type="OrthoDB" id="744228at2759"/>
<evidence type="ECO:0000259" key="1">
    <source>
        <dbReference type="Pfam" id="PF25071"/>
    </source>
</evidence>
<name>A0A9Q1LDM6_9SOLA</name>
<sequence>MEIEDVGSLYRAKEKIVHTFSEFMIRITKFDELAEVGSRLLVGFQQGLEYLRRQPIEKNSELVECIIRDNETRRLSSYVEAGCLNAHDTVQNMSKLHTCHLGLLDHVNKAKCVVDELACLLKDAEAVVQSITCSLAQMGELNVVNGTDSLETSRDEAEASSIDPLEHEITDIAIMMAIVYSMVKSDYTMQEKVVSSLNLTSPSGELESYSSMWLLRPYIDDEIMHKAWKLVR</sequence>
<proteinExistence type="predicted"/>
<feature type="domain" description="DUF7795" evidence="1">
    <location>
        <begin position="12"/>
        <end position="130"/>
    </location>
</feature>
<dbReference type="AlphaFoldDB" id="A0A9Q1LDM6"/>
<protein>
    <recommendedName>
        <fullName evidence="1">DUF7795 domain-containing protein</fullName>
    </recommendedName>
</protein>
<dbReference type="PANTHER" id="PTHR35305:SF2">
    <property type="entry name" value="FAD-BINDING PROTEIN"/>
    <property type="match status" value="1"/>
</dbReference>
<dbReference type="PANTHER" id="PTHR35305">
    <property type="entry name" value="FAD-BINDING PROTEIN"/>
    <property type="match status" value="1"/>
</dbReference>
<keyword evidence="3" id="KW-1185">Reference proteome</keyword>
<organism evidence="2 3">
    <name type="scientific">Anisodus acutangulus</name>
    <dbReference type="NCBI Taxonomy" id="402998"/>
    <lineage>
        <taxon>Eukaryota</taxon>
        <taxon>Viridiplantae</taxon>
        <taxon>Streptophyta</taxon>
        <taxon>Embryophyta</taxon>
        <taxon>Tracheophyta</taxon>
        <taxon>Spermatophyta</taxon>
        <taxon>Magnoliopsida</taxon>
        <taxon>eudicotyledons</taxon>
        <taxon>Gunneridae</taxon>
        <taxon>Pentapetalae</taxon>
        <taxon>asterids</taxon>
        <taxon>lamiids</taxon>
        <taxon>Solanales</taxon>
        <taxon>Solanaceae</taxon>
        <taxon>Solanoideae</taxon>
        <taxon>Hyoscyameae</taxon>
        <taxon>Anisodus</taxon>
    </lineage>
</organism>
<gene>
    <name evidence="2" type="ORF">K7X08_015670</name>
</gene>
<evidence type="ECO:0000313" key="3">
    <source>
        <dbReference type="Proteomes" id="UP001152561"/>
    </source>
</evidence>